<feature type="domain" description="Peptidase M61 N-terminal" evidence="3">
    <location>
        <begin position="49"/>
        <end position="211"/>
    </location>
</feature>
<evidence type="ECO:0000313" key="4">
    <source>
        <dbReference type="EMBL" id="MBO1318975.1"/>
    </source>
</evidence>
<accession>A0A8J7Q4G4</accession>
<organism evidence="4 5">
    <name type="scientific">Acanthopleuribacter pedis</name>
    <dbReference type="NCBI Taxonomy" id="442870"/>
    <lineage>
        <taxon>Bacteria</taxon>
        <taxon>Pseudomonadati</taxon>
        <taxon>Acidobacteriota</taxon>
        <taxon>Holophagae</taxon>
        <taxon>Acanthopleuribacterales</taxon>
        <taxon>Acanthopleuribacteraceae</taxon>
        <taxon>Acanthopleuribacter</taxon>
    </lineage>
</organism>
<comment type="caution">
    <text evidence="4">The sequence shown here is derived from an EMBL/GenBank/DDBJ whole genome shotgun (WGS) entry which is preliminary data.</text>
</comment>
<feature type="signal peptide" evidence="1">
    <location>
        <begin position="1"/>
        <end position="33"/>
    </location>
</feature>
<dbReference type="RefSeq" id="WP_207858796.1">
    <property type="nucleotide sequence ID" value="NZ_JAFREP010000008.1"/>
</dbReference>
<dbReference type="InterPro" id="IPR036034">
    <property type="entry name" value="PDZ_sf"/>
</dbReference>
<dbReference type="Gene3D" id="1.10.390.10">
    <property type="entry name" value="Neutral Protease Domain 2"/>
    <property type="match status" value="1"/>
</dbReference>
<dbReference type="EMBL" id="JAFREP010000008">
    <property type="protein sequence ID" value="MBO1318975.1"/>
    <property type="molecule type" value="Genomic_DNA"/>
</dbReference>
<reference evidence="4" key="1">
    <citation type="submission" date="2021-03" db="EMBL/GenBank/DDBJ databases">
        <authorList>
            <person name="Wang G."/>
        </authorList>
    </citation>
    <scope>NUCLEOTIDE SEQUENCE</scope>
    <source>
        <strain evidence="4">KCTC 12899</strain>
    </source>
</reference>
<evidence type="ECO:0000259" key="3">
    <source>
        <dbReference type="Pfam" id="PF17899"/>
    </source>
</evidence>
<keyword evidence="5" id="KW-1185">Reference proteome</keyword>
<sequence>MLFRTFFCWLMIGFATLSLMSAAPLSLPVAPFAAGVAAQNQAAPVIQAKIAMPLATQHYFDLEITFPPQNEAGTRRLQMPVWTPGSYKVRDYAKNVEAFAARDPKGEPLPWRKGDKSTWLVDVPAKTPLTVSYQLFAYTFSVRTSYIDSFYGFINPASAFLYEPGREKVSYQIAVTTPENWTVATAMPRIAEQVFLADNLDVLVDTPMVFGPLRRHEFEVAGIPHYWVIAGDVNMNEAGMTEALKKIGEVVGDLFGGYPFDRYYYLSQFRLDGARGGLEHANSTMVQASSDYFRTDKGWDYFLGLLIHEYYHAWNVKAFRDKALETFDYQNEQYTDMLWLHEGWTSYYDNLLMGRAGFWDEKQLLKAFSKELNRYYQTPGNTRQSLTEASFDAWIHLYQRDESFKNARSHYYATGALAAFALDLVIRHRSKNEASLDTVNRRLYQDYGAKGLPIDWDIVHALVSEVGTKAAGTFLDRHVRRAEAIPFDKILGYAGMTFTVPEETDKAAEKAYKPPPEVSLGIDTETRTEGLFIRHVYRERNGWSAGLDFGDELLALNGRRVTPDNFQKLLQWSHPGDVVEVLVSRSNKILTIPVKLVAKEKAKVLVFDEENATASQKSIYRALFPEDPELDKTKQQEKSWQP</sequence>
<dbReference type="InterPro" id="IPR040756">
    <property type="entry name" value="Peptidase_M61_N"/>
</dbReference>
<dbReference type="AlphaFoldDB" id="A0A8J7Q4G4"/>
<dbReference type="Pfam" id="PF05299">
    <property type="entry name" value="Peptidase_M61"/>
    <property type="match status" value="1"/>
</dbReference>
<dbReference type="InterPro" id="IPR007963">
    <property type="entry name" value="Peptidase_M61_catalytic"/>
</dbReference>
<evidence type="ECO:0000256" key="1">
    <source>
        <dbReference type="SAM" id="SignalP"/>
    </source>
</evidence>
<evidence type="ECO:0000313" key="5">
    <source>
        <dbReference type="Proteomes" id="UP000664417"/>
    </source>
</evidence>
<dbReference type="SUPFAM" id="SSF55486">
    <property type="entry name" value="Metalloproteases ('zincins'), catalytic domain"/>
    <property type="match status" value="1"/>
</dbReference>
<feature type="domain" description="Peptidase M61 catalytic" evidence="2">
    <location>
        <begin position="302"/>
        <end position="417"/>
    </location>
</feature>
<dbReference type="Proteomes" id="UP000664417">
    <property type="component" value="Unassembled WGS sequence"/>
</dbReference>
<dbReference type="InterPro" id="IPR024191">
    <property type="entry name" value="Peptidase_M61"/>
</dbReference>
<proteinExistence type="predicted"/>
<dbReference type="InterPro" id="IPR027268">
    <property type="entry name" value="Peptidase_M4/M1_CTD_sf"/>
</dbReference>
<evidence type="ECO:0000259" key="2">
    <source>
        <dbReference type="Pfam" id="PF05299"/>
    </source>
</evidence>
<feature type="chain" id="PRO_5035238607" evidence="1">
    <location>
        <begin position="34"/>
        <end position="642"/>
    </location>
</feature>
<dbReference type="Pfam" id="PF17899">
    <property type="entry name" value="Peptidase_M61_N"/>
    <property type="match status" value="1"/>
</dbReference>
<dbReference type="Gene3D" id="2.60.40.3650">
    <property type="match status" value="1"/>
</dbReference>
<protein>
    <submittedName>
        <fullName evidence="4">M61 family metallopeptidase</fullName>
    </submittedName>
</protein>
<name>A0A8J7Q4G4_9BACT</name>
<keyword evidence="1" id="KW-0732">Signal</keyword>
<dbReference type="SUPFAM" id="SSF50156">
    <property type="entry name" value="PDZ domain-like"/>
    <property type="match status" value="1"/>
</dbReference>
<gene>
    <name evidence="4" type="ORF">J3U88_10950</name>
</gene>
<dbReference type="PIRSF" id="PIRSF016493">
    <property type="entry name" value="Glycyl_aminpptds"/>
    <property type="match status" value="1"/>
</dbReference>
<dbReference type="Gene3D" id="2.30.42.10">
    <property type="match status" value="1"/>
</dbReference>